<dbReference type="PANTHER" id="PTHR43499:SF1">
    <property type="entry name" value="ABC TRANSPORTER I FAMILY MEMBER 1"/>
    <property type="match status" value="1"/>
</dbReference>
<evidence type="ECO:0000313" key="8">
    <source>
        <dbReference type="EMBL" id="GLQ54466.1"/>
    </source>
</evidence>
<sequence length="207" mass="21354">MTLRQGFDPLILTATGLACRRGERVLAEGLEFTVPSGGILLLKGANGAGKTTLLMTLLGALRPASGRFAFEGVDTESAFIHFLGHRNAVKPHLTLAENLAFWASVNGGGGLSSPAALEAVGLGPVAGLDAGYLSAGQTRRLALARLLVTPRPVWLLDEPTAALDTQGEAMVAALIDAHLTAGGLAVAATHLPLPLRSARVGELRLDP</sequence>
<dbReference type="Gene3D" id="3.40.50.300">
    <property type="entry name" value="P-loop containing nucleotide triphosphate hydrolases"/>
    <property type="match status" value="1"/>
</dbReference>
<evidence type="ECO:0000256" key="2">
    <source>
        <dbReference type="ARBA" id="ARBA00022741"/>
    </source>
</evidence>
<dbReference type="RefSeq" id="WP_284339898.1">
    <property type="nucleotide sequence ID" value="NZ_BSNS01000007.1"/>
</dbReference>
<dbReference type="InterPro" id="IPR005895">
    <property type="entry name" value="ABC_transptr_haem_export_CcmA"/>
</dbReference>
<proteinExistence type="predicted"/>
<dbReference type="Proteomes" id="UP001156691">
    <property type="component" value="Unassembled WGS sequence"/>
</dbReference>
<evidence type="ECO:0000256" key="3">
    <source>
        <dbReference type="ARBA" id="ARBA00022748"/>
    </source>
</evidence>
<evidence type="ECO:0000256" key="4">
    <source>
        <dbReference type="ARBA" id="ARBA00022840"/>
    </source>
</evidence>
<dbReference type="PROSITE" id="PS51257">
    <property type="entry name" value="PROKAR_LIPOPROTEIN"/>
    <property type="match status" value="1"/>
</dbReference>
<keyword evidence="4 8" id="KW-0067">ATP-binding</keyword>
<dbReference type="InterPro" id="IPR003439">
    <property type="entry name" value="ABC_transporter-like_ATP-bd"/>
</dbReference>
<keyword evidence="2" id="KW-0547">Nucleotide-binding</keyword>
<name>A0ABQ5W453_9HYPH</name>
<dbReference type="SUPFAM" id="SSF52540">
    <property type="entry name" value="P-loop containing nucleoside triphosphate hydrolases"/>
    <property type="match status" value="1"/>
</dbReference>
<dbReference type="InterPro" id="IPR027417">
    <property type="entry name" value="P-loop_NTPase"/>
</dbReference>
<gene>
    <name evidence="8" type="primary">ccmA</name>
    <name evidence="8" type="ORF">GCM10010862_17250</name>
</gene>
<protein>
    <submittedName>
        <fullName evidence="8">Cytochrome c biogenesis ATP-binding export protein CcmA</fullName>
    </submittedName>
</protein>
<dbReference type="Pfam" id="PF00005">
    <property type="entry name" value="ABC_tran"/>
    <property type="match status" value="1"/>
</dbReference>
<dbReference type="PANTHER" id="PTHR43499">
    <property type="entry name" value="ABC TRANSPORTER I FAMILY MEMBER 1"/>
    <property type="match status" value="1"/>
</dbReference>
<organism evidence="8 9">
    <name type="scientific">Devosia nitrariae</name>
    <dbReference type="NCBI Taxonomy" id="2071872"/>
    <lineage>
        <taxon>Bacteria</taxon>
        <taxon>Pseudomonadati</taxon>
        <taxon>Pseudomonadota</taxon>
        <taxon>Alphaproteobacteria</taxon>
        <taxon>Hyphomicrobiales</taxon>
        <taxon>Devosiaceae</taxon>
        <taxon>Devosia</taxon>
    </lineage>
</organism>
<evidence type="ECO:0000313" key="9">
    <source>
        <dbReference type="Proteomes" id="UP001156691"/>
    </source>
</evidence>
<evidence type="ECO:0000256" key="5">
    <source>
        <dbReference type="ARBA" id="ARBA00022967"/>
    </source>
</evidence>
<evidence type="ECO:0000256" key="6">
    <source>
        <dbReference type="ARBA" id="ARBA00023136"/>
    </source>
</evidence>
<keyword evidence="3" id="KW-0201">Cytochrome c-type biogenesis</keyword>
<evidence type="ECO:0000259" key="7">
    <source>
        <dbReference type="PROSITE" id="PS50893"/>
    </source>
</evidence>
<comment type="caution">
    <text evidence="8">The sequence shown here is derived from an EMBL/GenBank/DDBJ whole genome shotgun (WGS) entry which is preliminary data.</text>
</comment>
<dbReference type="EMBL" id="BSNS01000007">
    <property type="protein sequence ID" value="GLQ54466.1"/>
    <property type="molecule type" value="Genomic_DNA"/>
</dbReference>
<reference evidence="9" key="1">
    <citation type="journal article" date="2019" name="Int. J. Syst. Evol. Microbiol.">
        <title>The Global Catalogue of Microorganisms (GCM) 10K type strain sequencing project: providing services to taxonomists for standard genome sequencing and annotation.</title>
        <authorList>
            <consortium name="The Broad Institute Genomics Platform"/>
            <consortium name="The Broad Institute Genome Sequencing Center for Infectious Disease"/>
            <person name="Wu L."/>
            <person name="Ma J."/>
        </authorList>
    </citation>
    <scope>NUCLEOTIDE SEQUENCE [LARGE SCALE GENOMIC DNA]</scope>
    <source>
        <strain evidence="9">NBRC 112416</strain>
    </source>
</reference>
<dbReference type="PROSITE" id="PS50893">
    <property type="entry name" value="ABC_TRANSPORTER_2"/>
    <property type="match status" value="1"/>
</dbReference>
<dbReference type="SMART" id="SM00382">
    <property type="entry name" value="AAA"/>
    <property type="match status" value="1"/>
</dbReference>
<keyword evidence="1" id="KW-0813">Transport</keyword>
<keyword evidence="9" id="KW-1185">Reference proteome</keyword>
<dbReference type="GO" id="GO:0005524">
    <property type="term" value="F:ATP binding"/>
    <property type="evidence" value="ECO:0007669"/>
    <property type="project" value="UniProtKB-KW"/>
</dbReference>
<feature type="domain" description="ABC transporter" evidence="7">
    <location>
        <begin position="12"/>
        <end position="203"/>
    </location>
</feature>
<dbReference type="NCBIfam" id="TIGR01189">
    <property type="entry name" value="ccmA"/>
    <property type="match status" value="1"/>
</dbReference>
<dbReference type="InterPro" id="IPR003593">
    <property type="entry name" value="AAA+_ATPase"/>
</dbReference>
<keyword evidence="6" id="KW-0472">Membrane</keyword>
<accession>A0ABQ5W453</accession>
<keyword evidence="5" id="KW-1278">Translocase</keyword>
<evidence type="ECO:0000256" key="1">
    <source>
        <dbReference type="ARBA" id="ARBA00022448"/>
    </source>
</evidence>